<feature type="transmembrane region" description="Helical" evidence="5">
    <location>
        <begin position="300"/>
        <end position="324"/>
    </location>
</feature>
<proteinExistence type="predicted"/>
<protein>
    <submittedName>
        <fullName evidence="6">Polysaccharide biosynthesis protein</fullName>
    </submittedName>
</protein>
<comment type="caution">
    <text evidence="6">The sequence shown here is derived from an EMBL/GenBank/DDBJ whole genome shotgun (WGS) entry which is preliminary data.</text>
</comment>
<evidence type="ECO:0000256" key="3">
    <source>
        <dbReference type="ARBA" id="ARBA00022989"/>
    </source>
</evidence>
<feature type="transmembrane region" description="Helical" evidence="5">
    <location>
        <begin position="152"/>
        <end position="171"/>
    </location>
</feature>
<sequence length="482" mass="53376">MSGKNKQLKIHSVKYNVVMNMILTSSSFIFPLVTVPYVSRVLSTTGNGLIAFAQSTTNYFGLFAVMGMSAYGIREVAKVRDNRSALSKLVRELLVILLVTSTVSYTAFLIAIVTVPKLRENMVLMLVFGFTIWLTAFGVEWFFQGVEQYDYITIRNIAVKLIGIVLMLLFVHQFSDYLVYGVIVVLSSYGSNIINILRLRNLVDLRSRERLEIRKHIKPLTSFAVSSISSGMYVQIDIVLTGFLMNASMVGLYQLATKIKSLAYAAVSSVGNVMLPRLSYYRGKNSVDEYNKLLSKNFNFMFIAGMAIIGWMVLCGKPIILIIAGSDFVGAQYALACIAPTILFAAGNATLTQCLITQGKERSYALISLLGLVLAFTFNMMLIPLLGIVGAALSNVLCEMVTFIFRAYMVRDTMRQILPSLDYWKTILAFAIAAVVAYATSACVSSMGAVVKFLVFSVVFGGLYAFALIILKERFVQSMLKR</sequence>
<keyword evidence="4 5" id="KW-0472">Membrane</keyword>
<dbReference type="PANTHER" id="PTHR43424:SF1">
    <property type="entry name" value="LOCUS PUTATIVE PROTEIN 1-RELATED"/>
    <property type="match status" value="1"/>
</dbReference>
<accession>A0A261G424</accession>
<feature type="transmembrane region" description="Helical" evidence="5">
    <location>
        <begin position="363"/>
        <end position="382"/>
    </location>
</feature>
<feature type="transmembrane region" description="Helical" evidence="5">
    <location>
        <begin position="453"/>
        <end position="471"/>
    </location>
</feature>
<feature type="transmembrane region" description="Helical" evidence="5">
    <location>
        <begin position="262"/>
        <end position="280"/>
    </location>
</feature>
<dbReference type="Pfam" id="PF01943">
    <property type="entry name" value="Polysacc_synt"/>
    <property type="match status" value="1"/>
</dbReference>
<dbReference type="Proteomes" id="UP000216074">
    <property type="component" value="Unassembled WGS sequence"/>
</dbReference>
<feature type="transmembrane region" description="Helical" evidence="5">
    <location>
        <begin position="220"/>
        <end position="242"/>
    </location>
</feature>
<feature type="transmembrane region" description="Helical" evidence="5">
    <location>
        <begin position="51"/>
        <end position="73"/>
    </location>
</feature>
<feature type="transmembrane region" description="Helical" evidence="5">
    <location>
        <begin position="93"/>
        <end position="116"/>
    </location>
</feature>
<keyword evidence="7" id="KW-1185">Reference proteome</keyword>
<feature type="transmembrane region" description="Helical" evidence="5">
    <location>
        <begin position="388"/>
        <end position="405"/>
    </location>
</feature>
<evidence type="ECO:0000256" key="4">
    <source>
        <dbReference type="ARBA" id="ARBA00023136"/>
    </source>
</evidence>
<gene>
    <name evidence="6" type="ORF">BHAP_0439</name>
</gene>
<evidence type="ECO:0000256" key="2">
    <source>
        <dbReference type="ARBA" id="ARBA00022692"/>
    </source>
</evidence>
<keyword evidence="3 5" id="KW-1133">Transmembrane helix</keyword>
<reference evidence="6 7" key="1">
    <citation type="journal article" date="2017" name="BMC Genomics">
        <title>Comparative genomic and phylogenomic analyses of the Bifidobacteriaceae family.</title>
        <authorList>
            <person name="Lugli G.A."/>
            <person name="Milani C."/>
            <person name="Turroni F."/>
            <person name="Duranti S."/>
            <person name="Mancabelli L."/>
            <person name="Mangifesta M."/>
            <person name="Ferrario C."/>
            <person name="Modesto M."/>
            <person name="Mattarelli P."/>
            <person name="Jiri K."/>
            <person name="van Sinderen D."/>
            <person name="Ventura M."/>
        </authorList>
    </citation>
    <scope>NUCLEOTIDE SEQUENCE [LARGE SCALE GENOMIC DNA]</scope>
    <source>
        <strain evidence="6 7">DSM 100202</strain>
    </source>
</reference>
<evidence type="ECO:0000256" key="1">
    <source>
        <dbReference type="ARBA" id="ARBA00004141"/>
    </source>
</evidence>
<dbReference type="InterPro" id="IPR002797">
    <property type="entry name" value="Polysacc_synth"/>
</dbReference>
<feature type="transmembrane region" description="Helical" evidence="5">
    <location>
        <begin position="177"/>
        <end position="199"/>
    </location>
</feature>
<name>A0A261G424_9BIFI</name>
<feature type="transmembrane region" description="Helical" evidence="5">
    <location>
        <begin position="122"/>
        <end position="143"/>
    </location>
</feature>
<keyword evidence="2 5" id="KW-0812">Transmembrane</keyword>
<dbReference type="RefSeq" id="WP_094729181.1">
    <property type="nucleotide sequence ID" value="NZ_MWWY01000007.1"/>
</dbReference>
<dbReference type="CDD" id="cd13128">
    <property type="entry name" value="MATE_Wzx_like"/>
    <property type="match status" value="1"/>
</dbReference>
<feature type="transmembrane region" description="Helical" evidence="5">
    <location>
        <begin position="330"/>
        <end position="351"/>
    </location>
</feature>
<feature type="transmembrane region" description="Helical" evidence="5">
    <location>
        <begin position="426"/>
        <end position="447"/>
    </location>
</feature>
<evidence type="ECO:0000256" key="5">
    <source>
        <dbReference type="SAM" id="Phobius"/>
    </source>
</evidence>
<evidence type="ECO:0000313" key="7">
    <source>
        <dbReference type="Proteomes" id="UP000216074"/>
    </source>
</evidence>
<feature type="transmembrane region" description="Helical" evidence="5">
    <location>
        <begin position="21"/>
        <end position="39"/>
    </location>
</feature>
<dbReference type="PANTHER" id="PTHR43424">
    <property type="entry name" value="LOCUS PUTATIVE PROTEIN 1-RELATED"/>
    <property type="match status" value="1"/>
</dbReference>
<organism evidence="6 7">
    <name type="scientific">Bifidobacterium hapali</name>
    <dbReference type="NCBI Taxonomy" id="1630172"/>
    <lineage>
        <taxon>Bacteria</taxon>
        <taxon>Bacillati</taxon>
        <taxon>Actinomycetota</taxon>
        <taxon>Actinomycetes</taxon>
        <taxon>Bifidobacteriales</taxon>
        <taxon>Bifidobacteriaceae</taxon>
        <taxon>Bifidobacterium</taxon>
    </lineage>
</organism>
<evidence type="ECO:0000313" key="6">
    <source>
        <dbReference type="EMBL" id="OZG66169.1"/>
    </source>
</evidence>
<dbReference type="InterPro" id="IPR052556">
    <property type="entry name" value="PolySynth_Transporter"/>
</dbReference>
<dbReference type="EMBL" id="MWWY01000007">
    <property type="protein sequence ID" value="OZG66169.1"/>
    <property type="molecule type" value="Genomic_DNA"/>
</dbReference>
<dbReference type="GO" id="GO:0016020">
    <property type="term" value="C:membrane"/>
    <property type="evidence" value="ECO:0007669"/>
    <property type="project" value="UniProtKB-SubCell"/>
</dbReference>
<dbReference type="AlphaFoldDB" id="A0A261G424"/>
<comment type="subcellular location">
    <subcellularLocation>
        <location evidence="1">Membrane</location>
        <topology evidence="1">Multi-pass membrane protein</topology>
    </subcellularLocation>
</comment>